<evidence type="ECO:0000313" key="4">
    <source>
        <dbReference type="Proteomes" id="UP000305778"/>
    </source>
</evidence>
<keyword evidence="2" id="KW-0996">Nickel insertion</keyword>
<accession>A0A4V6WJ65</accession>
<evidence type="ECO:0000313" key="3">
    <source>
        <dbReference type="EMBL" id="TKA06569.1"/>
    </source>
</evidence>
<dbReference type="Pfam" id="PF01774">
    <property type="entry name" value="UreD"/>
    <property type="match status" value="1"/>
</dbReference>
<proteinExistence type="inferred from homology"/>
<keyword evidence="2" id="KW-0963">Cytoplasm</keyword>
<evidence type="ECO:0000256" key="2">
    <source>
        <dbReference type="HAMAP-Rule" id="MF_01384"/>
    </source>
</evidence>
<comment type="caution">
    <text evidence="3">The sequence shown here is derived from an EMBL/GenBank/DDBJ whole genome shotgun (WGS) entry which is preliminary data.</text>
</comment>
<dbReference type="Proteomes" id="UP000305778">
    <property type="component" value="Unassembled WGS sequence"/>
</dbReference>
<comment type="subcellular location">
    <subcellularLocation>
        <location evidence="2">Cytoplasm</location>
    </subcellularLocation>
</comment>
<comment type="function">
    <text evidence="2">Required for maturation of urease via the functional incorporation of the urease nickel metallocenter.</text>
</comment>
<name>A0A4V6WJ65_9ACTN</name>
<gene>
    <name evidence="2" type="primary">ureD</name>
    <name evidence="3" type="ORF">FCI23_31115</name>
</gene>
<dbReference type="OrthoDB" id="8677206at2"/>
<dbReference type="GO" id="GO:0016151">
    <property type="term" value="F:nickel cation binding"/>
    <property type="evidence" value="ECO:0007669"/>
    <property type="project" value="UniProtKB-UniRule"/>
</dbReference>
<evidence type="ECO:0000256" key="1">
    <source>
        <dbReference type="ARBA" id="ARBA00023186"/>
    </source>
</evidence>
<dbReference type="AlphaFoldDB" id="A0A4V6WJ65"/>
<comment type="similarity">
    <text evidence="2">Belongs to the UreD family.</text>
</comment>
<dbReference type="GO" id="GO:0005737">
    <property type="term" value="C:cytoplasm"/>
    <property type="evidence" value="ECO:0007669"/>
    <property type="project" value="UniProtKB-SubCell"/>
</dbReference>
<dbReference type="HAMAP" id="MF_01384">
    <property type="entry name" value="UreD"/>
    <property type="match status" value="1"/>
</dbReference>
<dbReference type="InterPro" id="IPR002669">
    <property type="entry name" value="UreD"/>
</dbReference>
<reference evidence="3 4" key="1">
    <citation type="submission" date="2019-04" db="EMBL/GenBank/DDBJ databases">
        <title>Streptomyces oryziradicis sp. nov., a novel actinomycete isolated from rhizosphere soil of rice (Oryza sativa L.).</title>
        <authorList>
            <person name="Li C."/>
        </authorList>
    </citation>
    <scope>NUCLEOTIDE SEQUENCE [LARGE SCALE GENOMIC DNA]</scope>
    <source>
        <strain evidence="3 4">NEAU-C40</strain>
    </source>
</reference>
<comment type="subunit">
    <text evidence="2">UreD, UreF and UreG form a complex that acts as a GTP-hydrolysis-dependent molecular chaperone, activating the urease apoprotein by helping to assemble the nickel containing metallocenter of UreC. The UreE protein probably delivers the nickel.</text>
</comment>
<sequence>MDPLAAGGVDRRGSGVTAPGALRAATGCHGVRATARIVAESDGRGRTALPVLAGEGPLALRRTRATGPEARVIIVGAMSAPLGGDRLAIHATAGPGAVLHIGSAAATVSLPGRAREQARYDVTLAVGDGAELHWLPEPLIAAAGSDLRMTTHVELAPGARLVYREEQILGRTGEQPGRLTTRLTVRLAGRLLLDQQLSFGPGAPGWSGPAVLHTHRAAGQLLVVDPAFAEKPAQIRVLSDDEGEAVLTPLAGPAALASAVAPDGLRLRRLLSASVAP</sequence>
<organism evidence="3 4">
    <name type="scientific">Actinacidiphila oryziradicis</name>
    <dbReference type="NCBI Taxonomy" id="2571141"/>
    <lineage>
        <taxon>Bacteria</taxon>
        <taxon>Bacillati</taxon>
        <taxon>Actinomycetota</taxon>
        <taxon>Actinomycetes</taxon>
        <taxon>Kitasatosporales</taxon>
        <taxon>Streptomycetaceae</taxon>
        <taxon>Actinacidiphila</taxon>
    </lineage>
</organism>
<dbReference type="EMBL" id="SUMC01000037">
    <property type="protein sequence ID" value="TKA06569.1"/>
    <property type="molecule type" value="Genomic_DNA"/>
</dbReference>
<keyword evidence="1 2" id="KW-0143">Chaperone</keyword>
<keyword evidence="4" id="KW-1185">Reference proteome</keyword>
<protein>
    <recommendedName>
        <fullName evidence="2">Urease accessory protein UreD</fullName>
    </recommendedName>
</protein>